<dbReference type="PANTHER" id="PTHR31313:SF81">
    <property type="entry name" value="TY1 ENHANCER ACTIVATOR"/>
    <property type="match status" value="1"/>
</dbReference>
<keyword evidence="2" id="KW-0479">Metal-binding</keyword>
<gene>
    <name evidence="10" type="ORF">R3P38DRAFT_2530528</name>
</gene>
<dbReference type="SMART" id="SM00066">
    <property type="entry name" value="GAL4"/>
    <property type="match status" value="1"/>
</dbReference>
<dbReference type="Pfam" id="PF00172">
    <property type="entry name" value="Zn_clus"/>
    <property type="match status" value="1"/>
</dbReference>
<feature type="domain" description="Zn(2)-C6 fungal-type" evidence="9">
    <location>
        <begin position="17"/>
        <end position="49"/>
    </location>
</feature>
<dbReference type="GO" id="GO:0005634">
    <property type="term" value="C:nucleus"/>
    <property type="evidence" value="ECO:0007669"/>
    <property type="project" value="UniProtKB-SubCell"/>
</dbReference>
<dbReference type="InterPro" id="IPR007219">
    <property type="entry name" value="XnlR_reg_dom"/>
</dbReference>
<keyword evidence="3" id="KW-0862">Zinc</keyword>
<accession>A0AAW0BFJ0</accession>
<feature type="compositionally biased region" description="Polar residues" evidence="8">
    <location>
        <begin position="99"/>
        <end position="110"/>
    </location>
</feature>
<organism evidence="10 11">
    <name type="scientific">Favolaschia claudopus</name>
    <dbReference type="NCBI Taxonomy" id="2862362"/>
    <lineage>
        <taxon>Eukaryota</taxon>
        <taxon>Fungi</taxon>
        <taxon>Dikarya</taxon>
        <taxon>Basidiomycota</taxon>
        <taxon>Agaricomycotina</taxon>
        <taxon>Agaricomycetes</taxon>
        <taxon>Agaricomycetidae</taxon>
        <taxon>Agaricales</taxon>
        <taxon>Marasmiineae</taxon>
        <taxon>Mycenaceae</taxon>
        <taxon>Favolaschia</taxon>
    </lineage>
</organism>
<evidence type="ECO:0000256" key="5">
    <source>
        <dbReference type="ARBA" id="ARBA00023125"/>
    </source>
</evidence>
<sequence>MPKETTPRTRGPYATRACTTCRAKKIKCDSTKPVCGSCVASGRNEECSWGREMAGRKPRTEAHFEALRKRADAQQAYIEHLEGLLAKCVCQEESGKFQSRPQRAQSSVEDITSPEEEELGGTELVDSDDEEITAELTIPTQRLKARILDDRVGNLLLHTVISSITRFDNKPPRQVSRVSEVLVNPWPDATYVLQLDGGVDISQTHPDIDWSRHLPPEVAMDRREHDKLLHVGFSFCTMYILRVVPSLFLRDMYRALSVSRSEKPPRTPNYSPMLHNALLALIALYSDNPYLRDVKTRQQFATLAKSFIEADSWRPDICLVQALAVLGTFYGDCGDRIQAEMFSGRSSRLCVTLGLGVDATPWVKCGIISDEERIARNRTHWTMYSMDVCWALYFGRDYCGVAGSRPNIPMPYVDPELDQILWYHPTGKIPPQPNYDTLVFCQTSALFVIARDIIEAINTLLPAELETIEVEEKVTKIEQLNDWQSQLPPQLELTGANRAKSTPHKLMMHMLYWASVAILHRPFFSRRKQPIRNADREVDHVKLCTRAAEHIMELVDTWRSVYTLRLVPVTVNQLVFNAATIFLLLALQATASARKAHGALNTALAQVETCLGYLEEMSATWMCGKFAKDTLQTVLDKRLRPVIARRLQKGEKASTESSSSSSASPDVASTTAVAVPSPARSAELGELTTMPAQSYGTRDSVDVNGHPPWGDFFDQTQSVFDASSFATDPTLNFGDVDMDMTALLPNYDFFTSSELWQQQSSTVDDETAATLLSLGFPPQL</sequence>
<dbReference type="CDD" id="cd12148">
    <property type="entry name" value="fungal_TF_MHR"/>
    <property type="match status" value="1"/>
</dbReference>
<dbReference type="PANTHER" id="PTHR31313">
    <property type="entry name" value="TY1 ENHANCER ACTIVATOR"/>
    <property type="match status" value="1"/>
</dbReference>
<keyword evidence="11" id="KW-1185">Reference proteome</keyword>
<proteinExistence type="predicted"/>
<dbReference type="InterPro" id="IPR001138">
    <property type="entry name" value="Zn2Cys6_DnaBD"/>
</dbReference>
<dbReference type="PROSITE" id="PS50048">
    <property type="entry name" value="ZN2_CY6_FUNGAL_2"/>
    <property type="match status" value="1"/>
</dbReference>
<dbReference type="AlphaFoldDB" id="A0AAW0BFJ0"/>
<evidence type="ECO:0000256" key="4">
    <source>
        <dbReference type="ARBA" id="ARBA00023015"/>
    </source>
</evidence>
<comment type="caution">
    <text evidence="10">The sequence shown here is derived from an EMBL/GenBank/DDBJ whole genome shotgun (WGS) entry which is preliminary data.</text>
</comment>
<dbReference type="Gene3D" id="4.10.240.10">
    <property type="entry name" value="Zn(2)-C6 fungal-type DNA-binding domain"/>
    <property type="match status" value="1"/>
</dbReference>
<evidence type="ECO:0000256" key="2">
    <source>
        <dbReference type="ARBA" id="ARBA00022723"/>
    </source>
</evidence>
<dbReference type="GO" id="GO:0006351">
    <property type="term" value="P:DNA-templated transcription"/>
    <property type="evidence" value="ECO:0007669"/>
    <property type="project" value="InterPro"/>
</dbReference>
<feature type="compositionally biased region" description="Acidic residues" evidence="8">
    <location>
        <begin position="112"/>
        <end position="122"/>
    </location>
</feature>
<reference evidence="10 11" key="1">
    <citation type="journal article" date="2024" name="J Genomics">
        <title>Draft genome sequencing and assembly of Favolaschia claudopus CIRM-BRFM 2984 isolated from oak limbs.</title>
        <authorList>
            <person name="Navarro D."/>
            <person name="Drula E."/>
            <person name="Chaduli D."/>
            <person name="Cazenave R."/>
            <person name="Ahrendt S."/>
            <person name="Wang J."/>
            <person name="Lipzen A."/>
            <person name="Daum C."/>
            <person name="Barry K."/>
            <person name="Grigoriev I.V."/>
            <person name="Favel A."/>
            <person name="Rosso M.N."/>
            <person name="Martin F."/>
        </authorList>
    </citation>
    <scope>NUCLEOTIDE SEQUENCE [LARGE SCALE GENOMIC DNA]</scope>
    <source>
        <strain evidence="10 11">CIRM-BRFM 2984</strain>
    </source>
</reference>
<feature type="region of interest" description="Disordered" evidence="8">
    <location>
        <begin position="648"/>
        <end position="699"/>
    </location>
</feature>
<keyword evidence="4" id="KW-0805">Transcription regulation</keyword>
<evidence type="ECO:0000256" key="1">
    <source>
        <dbReference type="ARBA" id="ARBA00004123"/>
    </source>
</evidence>
<evidence type="ECO:0000313" key="11">
    <source>
        <dbReference type="Proteomes" id="UP001362999"/>
    </source>
</evidence>
<keyword evidence="5" id="KW-0238">DNA-binding</keyword>
<protein>
    <submittedName>
        <fullName evidence="10">Zn(2)-C6 fungal-type domain-containing protein</fullName>
    </submittedName>
</protein>
<dbReference type="PROSITE" id="PS00463">
    <property type="entry name" value="ZN2_CY6_FUNGAL_1"/>
    <property type="match status" value="1"/>
</dbReference>
<dbReference type="Pfam" id="PF04082">
    <property type="entry name" value="Fungal_trans"/>
    <property type="match status" value="1"/>
</dbReference>
<dbReference type="InterPro" id="IPR051615">
    <property type="entry name" value="Transcr_Regulatory_Elem"/>
</dbReference>
<comment type="subcellular location">
    <subcellularLocation>
        <location evidence="1">Nucleus</location>
    </subcellularLocation>
</comment>
<feature type="region of interest" description="Disordered" evidence="8">
    <location>
        <begin position="99"/>
        <end position="122"/>
    </location>
</feature>
<evidence type="ECO:0000259" key="9">
    <source>
        <dbReference type="PROSITE" id="PS50048"/>
    </source>
</evidence>
<dbReference type="InterPro" id="IPR036864">
    <property type="entry name" value="Zn2-C6_fun-type_DNA-bd_sf"/>
</dbReference>
<dbReference type="EMBL" id="JAWWNJ010000034">
    <property type="protein sequence ID" value="KAK7024940.1"/>
    <property type="molecule type" value="Genomic_DNA"/>
</dbReference>
<dbReference type="GO" id="GO:0008270">
    <property type="term" value="F:zinc ion binding"/>
    <property type="evidence" value="ECO:0007669"/>
    <property type="project" value="InterPro"/>
</dbReference>
<feature type="compositionally biased region" description="Low complexity" evidence="8">
    <location>
        <begin position="655"/>
        <end position="679"/>
    </location>
</feature>
<dbReference type="SUPFAM" id="SSF57701">
    <property type="entry name" value="Zn2/Cys6 DNA-binding domain"/>
    <property type="match status" value="1"/>
</dbReference>
<evidence type="ECO:0000256" key="3">
    <source>
        <dbReference type="ARBA" id="ARBA00022833"/>
    </source>
</evidence>
<dbReference type="GO" id="GO:0003677">
    <property type="term" value="F:DNA binding"/>
    <property type="evidence" value="ECO:0007669"/>
    <property type="project" value="UniProtKB-KW"/>
</dbReference>
<dbReference type="Proteomes" id="UP001362999">
    <property type="component" value="Unassembled WGS sequence"/>
</dbReference>
<evidence type="ECO:0000313" key="10">
    <source>
        <dbReference type="EMBL" id="KAK7024940.1"/>
    </source>
</evidence>
<keyword evidence="7" id="KW-0539">Nucleus</keyword>
<dbReference type="GO" id="GO:0000981">
    <property type="term" value="F:DNA-binding transcription factor activity, RNA polymerase II-specific"/>
    <property type="evidence" value="ECO:0007669"/>
    <property type="project" value="InterPro"/>
</dbReference>
<evidence type="ECO:0000256" key="8">
    <source>
        <dbReference type="SAM" id="MobiDB-lite"/>
    </source>
</evidence>
<evidence type="ECO:0000256" key="6">
    <source>
        <dbReference type="ARBA" id="ARBA00023163"/>
    </source>
</evidence>
<name>A0AAW0BFJ0_9AGAR</name>
<dbReference type="CDD" id="cd00067">
    <property type="entry name" value="GAL4"/>
    <property type="match status" value="1"/>
</dbReference>
<keyword evidence="6" id="KW-0804">Transcription</keyword>
<evidence type="ECO:0000256" key="7">
    <source>
        <dbReference type="ARBA" id="ARBA00023242"/>
    </source>
</evidence>